<gene>
    <name evidence="1" type="ORF">VFPFJ_11761</name>
</gene>
<name>A0A179EVT7_PURLI</name>
<accession>A0A179EVT7</accession>
<comment type="caution">
    <text evidence="1">The sequence shown here is derived from an EMBL/GenBank/DDBJ whole genome shotgun (WGS) entry which is preliminary data.</text>
</comment>
<organism evidence="1 2">
    <name type="scientific">Purpureocillium lilacinum</name>
    <name type="common">Paecilomyces lilacinus</name>
    <dbReference type="NCBI Taxonomy" id="33203"/>
    <lineage>
        <taxon>Eukaryota</taxon>
        <taxon>Fungi</taxon>
        <taxon>Dikarya</taxon>
        <taxon>Ascomycota</taxon>
        <taxon>Pezizomycotina</taxon>
        <taxon>Sordariomycetes</taxon>
        <taxon>Hypocreomycetidae</taxon>
        <taxon>Hypocreales</taxon>
        <taxon>Ophiocordycipitaceae</taxon>
        <taxon>Purpureocillium</taxon>
    </lineage>
</organism>
<dbReference type="AlphaFoldDB" id="A0A179EVT7"/>
<sequence length="275" mass="30139">MAKGSSRTSMRTLEAKIEDLKLKANGEVHKYSFSGLPGSMDNLDVVSMSGGRYYFAVPVSEILRELCKNRPGGAVYVTGISLEGDFFHASPMEWFATCVKVPSATLPPIGVDTNTLSFPLGSLSLDVKGQVHLWPVEDRYVQSVFGGAYTEYARDKSLFHAPMKSGVCPRGNVTFNGSKKAIRHAGRASATLARKGDMSTGLITDSFVKDTFRVWWDINDKVTVCDARGNFAPDRHTILCGARPQVDEGLNAGGKAKALTIAYFKHIRLTLYLRY</sequence>
<proteinExistence type="predicted"/>
<evidence type="ECO:0000313" key="1">
    <source>
        <dbReference type="EMBL" id="OAQ57316.1"/>
    </source>
</evidence>
<reference evidence="1 2" key="1">
    <citation type="submission" date="2016-02" db="EMBL/GenBank/DDBJ databases">
        <title>Biosynthesis of antibiotic leucinostatins and their inhibition on Phytophthora in bio-control Purpureocillium lilacinum.</title>
        <authorList>
            <person name="Wang G."/>
            <person name="Liu Z."/>
            <person name="Lin R."/>
            <person name="Li E."/>
            <person name="Mao Z."/>
            <person name="Ling J."/>
            <person name="Yin W."/>
            <person name="Xie B."/>
        </authorList>
    </citation>
    <scope>NUCLEOTIDE SEQUENCE [LARGE SCALE GENOMIC DNA]</scope>
    <source>
        <strain evidence="1">PLFJ-1</strain>
    </source>
</reference>
<dbReference type="Proteomes" id="UP000078340">
    <property type="component" value="Unassembled WGS sequence"/>
</dbReference>
<dbReference type="EMBL" id="LSBI01000130">
    <property type="protein sequence ID" value="OAQ57316.1"/>
    <property type="molecule type" value="Genomic_DNA"/>
</dbReference>
<protein>
    <submittedName>
        <fullName evidence="1">Uncharacterized protein</fullName>
    </submittedName>
</protein>
<evidence type="ECO:0000313" key="2">
    <source>
        <dbReference type="Proteomes" id="UP000078340"/>
    </source>
</evidence>